<dbReference type="Proteomes" id="UP001163156">
    <property type="component" value="Chromosome"/>
</dbReference>
<accession>A0ABY6MJB8</accession>
<evidence type="ECO:0000313" key="1">
    <source>
        <dbReference type="EMBL" id="UZD23888.1"/>
    </source>
</evidence>
<keyword evidence="2" id="KW-1185">Reference proteome</keyword>
<name>A0ABY6MJB8_9BACT</name>
<dbReference type="RefSeq" id="WP_264810593.1">
    <property type="nucleotide sequence ID" value="NZ_CP110226.1"/>
</dbReference>
<dbReference type="EMBL" id="CP110226">
    <property type="protein sequence ID" value="UZD23888.1"/>
    <property type="molecule type" value="Genomic_DNA"/>
</dbReference>
<reference evidence="1" key="1">
    <citation type="submission" date="2022-10" db="EMBL/GenBank/DDBJ databases">
        <title>Algoriphagus sp. a novel bacteria isolate from halophytes salicornia europaea.</title>
        <authorList>
            <person name="Peng Y."/>
            <person name="Jiang L."/>
            <person name="Lee J."/>
        </authorList>
    </citation>
    <scope>NUCLEOTIDE SEQUENCE</scope>
    <source>
        <strain evidence="1">TR-M5</strain>
    </source>
</reference>
<evidence type="ECO:0000313" key="2">
    <source>
        <dbReference type="Proteomes" id="UP001163156"/>
    </source>
</evidence>
<gene>
    <name evidence="1" type="ORF">OM944_05200</name>
</gene>
<sequence>MTVNLEVVDCIRWHLIGDLLILAGDMSLTSCSVICVSTDHYFSPCDLLVGLKSRSGAVPDCMISNPVLVSILLAKSIRLRQTIAGQRWR</sequence>
<proteinExistence type="predicted"/>
<organism evidence="1 2">
    <name type="scientific">Algoriphagus halophytocola</name>
    <dbReference type="NCBI Taxonomy" id="2991499"/>
    <lineage>
        <taxon>Bacteria</taxon>
        <taxon>Pseudomonadati</taxon>
        <taxon>Bacteroidota</taxon>
        <taxon>Cytophagia</taxon>
        <taxon>Cytophagales</taxon>
        <taxon>Cyclobacteriaceae</taxon>
        <taxon>Algoriphagus</taxon>
    </lineage>
</organism>
<protein>
    <submittedName>
        <fullName evidence="1">Uncharacterized protein</fullName>
    </submittedName>
</protein>